<dbReference type="Pfam" id="PF03466">
    <property type="entry name" value="LysR_substrate"/>
    <property type="match status" value="1"/>
</dbReference>
<evidence type="ECO:0000259" key="5">
    <source>
        <dbReference type="PROSITE" id="PS50931"/>
    </source>
</evidence>
<dbReference type="Gene3D" id="1.10.10.10">
    <property type="entry name" value="Winged helix-like DNA-binding domain superfamily/Winged helix DNA-binding domain"/>
    <property type="match status" value="1"/>
</dbReference>
<evidence type="ECO:0000313" key="6">
    <source>
        <dbReference type="EMBL" id="MDB2000416.1"/>
    </source>
</evidence>
<protein>
    <submittedName>
        <fullName evidence="6">LysR family transcriptional regulator</fullName>
    </submittedName>
</protein>
<feature type="domain" description="HTH lysR-type" evidence="5">
    <location>
        <begin position="1"/>
        <end position="57"/>
    </location>
</feature>
<dbReference type="PANTHER" id="PTHR30126">
    <property type="entry name" value="HTH-TYPE TRANSCRIPTIONAL REGULATOR"/>
    <property type="match status" value="1"/>
</dbReference>
<dbReference type="GeneID" id="57969487"/>
<dbReference type="InterPro" id="IPR036390">
    <property type="entry name" value="WH_DNA-bd_sf"/>
</dbReference>
<keyword evidence="3" id="KW-0238">DNA-binding</keyword>
<keyword evidence="2" id="KW-0805">Transcription regulation</keyword>
<evidence type="ECO:0000256" key="2">
    <source>
        <dbReference type="ARBA" id="ARBA00023015"/>
    </source>
</evidence>
<dbReference type="InterPro" id="IPR000847">
    <property type="entry name" value="LysR_HTH_N"/>
</dbReference>
<sequence length="322" mass="37168">MNIKSLEYFLILAEELNFTKASERLYITQQSLSGCIKRLESEYGVELLQRKPVLRLTPAGEMMTFYARQILKCESQMSSGFADLSANCVGHLRVGMSRHRSNIFFPGIWNRYHTFYKNIAVTLHGSVTANMLDDIQSGILDMFVGSNVPEVRNLTIIPIAYERLWCLVHEELLKEVMPDYWQEFLRKSTCLGVDLLTLKDFPFIMFSENNQLRITINRLFSNHNILPKVILETGEHEIIYRLGCEGSGVSILSPLILYDRIRGCREIPEGCHLLQINNDVSANEISLVFRNDLEQPHYADGMKNAILQEFNTYNLFINNWSR</sequence>
<dbReference type="SUPFAM" id="SSF53850">
    <property type="entry name" value="Periplasmic binding protein-like II"/>
    <property type="match status" value="1"/>
</dbReference>
<dbReference type="CDD" id="cd05466">
    <property type="entry name" value="PBP2_LTTR_substrate"/>
    <property type="match status" value="1"/>
</dbReference>
<accession>A0AAW6AYD0</accession>
<evidence type="ECO:0000256" key="1">
    <source>
        <dbReference type="ARBA" id="ARBA00009437"/>
    </source>
</evidence>
<dbReference type="RefSeq" id="WP_150027960.1">
    <property type="nucleotide sequence ID" value="NZ_JAAIMZ010000043.1"/>
</dbReference>
<reference evidence="6" key="1">
    <citation type="submission" date="2023-01" db="EMBL/GenBank/DDBJ databases">
        <title>Human gut microbiome strain richness.</title>
        <authorList>
            <person name="Chen-Liaw A."/>
        </authorList>
    </citation>
    <scope>NUCLEOTIDE SEQUENCE</scope>
    <source>
        <strain evidence="6">B1_m1001713B170214d0_201011</strain>
    </source>
</reference>
<dbReference type="EMBL" id="JAQLGM010000019">
    <property type="protein sequence ID" value="MDB2000416.1"/>
    <property type="molecule type" value="Genomic_DNA"/>
</dbReference>
<dbReference type="Gene3D" id="3.40.190.290">
    <property type="match status" value="1"/>
</dbReference>
<dbReference type="PROSITE" id="PS51257">
    <property type="entry name" value="PROKAR_LIPOPROTEIN"/>
    <property type="match status" value="1"/>
</dbReference>
<keyword evidence="4" id="KW-0804">Transcription</keyword>
<dbReference type="GO" id="GO:0003677">
    <property type="term" value="F:DNA binding"/>
    <property type="evidence" value="ECO:0007669"/>
    <property type="project" value="UniProtKB-KW"/>
</dbReference>
<dbReference type="AlphaFoldDB" id="A0AAW6AYD0"/>
<dbReference type="SUPFAM" id="SSF46785">
    <property type="entry name" value="Winged helix' DNA-binding domain"/>
    <property type="match status" value="1"/>
</dbReference>
<comment type="caution">
    <text evidence="6">The sequence shown here is derived from an EMBL/GenBank/DDBJ whole genome shotgun (WGS) entry which is preliminary data.</text>
</comment>
<organism evidence="6 7">
    <name type="scientific">Clostridium symbiosum</name>
    <name type="common">Bacteroides symbiosus</name>
    <dbReference type="NCBI Taxonomy" id="1512"/>
    <lineage>
        <taxon>Bacteria</taxon>
        <taxon>Bacillati</taxon>
        <taxon>Bacillota</taxon>
        <taxon>Clostridia</taxon>
        <taxon>Lachnospirales</taxon>
        <taxon>Lachnospiraceae</taxon>
        <taxon>Otoolea</taxon>
    </lineage>
</organism>
<proteinExistence type="inferred from homology"/>
<dbReference type="PRINTS" id="PR00039">
    <property type="entry name" value="HTHLYSR"/>
</dbReference>
<dbReference type="InterPro" id="IPR005119">
    <property type="entry name" value="LysR_subst-bd"/>
</dbReference>
<dbReference type="Pfam" id="PF00126">
    <property type="entry name" value="HTH_1"/>
    <property type="match status" value="1"/>
</dbReference>
<dbReference type="PROSITE" id="PS50931">
    <property type="entry name" value="HTH_LYSR"/>
    <property type="match status" value="1"/>
</dbReference>
<dbReference type="GO" id="GO:0003700">
    <property type="term" value="F:DNA-binding transcription factor activity"/>
    <property type="evidence" value="ECO:0007669"/>
    <property type="project" value="InterPro"/>
</dbReference>
<name>A0AAW6AYD0_CLOSY</name>
<evidence type="ECO:0000256" key="4">
    <source>
        <dbReference type="ARBA" id="ARBA00023163"/>
    </source>
</evidence>
<evidence type="ECO:0000313" key="7">
    <source>
        <dbReference type="Proteomes" id="UP001300871"/>
    </source>
</evidence>
<evidence type="ECO:0000256" key="3">
    <source>
        <dbReference type="ARBA" id="ARBA00023125"/>
    </source>
</evidence>
<gene>
    <name evidence="6" type="ORF">PM006_09410</name>
</gene>
<comment type="similarity">
    <text evidence="1">Belongs to the LysR transcriptional regulatory family.</text>
</comment>
<dbReference type="Proteomes" id="UP001300871">
    <property type="component" value="Unassembled WGS sequence"/>
</dbReference>
<dbReference type="InterPro" id="IPR036388">
    <property type="entry name" value="WH-like_DNA-bd_sf"/>
</dbReference>